<reference evidence="2" key="1">
    <citation type="journal article" date="2011" name="Nature">
        <title>Genome sequence and analysis of the tuber crop potato.</title>
        <authorList>
            <consortium name="The Potato Genome Sequencing Consortium"/>
        </authorList>
    </citation>
    <scope>NUCLEOTIDE SEQUENCE [LARGE SCALE GENOMIC DNA]</scope>
    <source>
        <strain evidence="2">cv. DM1-3 516 R44</strain>
    </source>
</reference>
<protein>
    <submittedName>
        <fullName evidence="1">Uncharacterized protein</fullName>
    </submittedName>
</protein>
<name>M1CCF0_SOLTU</name>
<evidence type="ECO:0000313" key="1">
    <source>
        <dbReference type="EnsemblPlants" id="PGSC0003DMT400064472"/>
    </source>
</evidence>
<reference evidence="1" key="2">
    <citation type="submission" date="2015-06" db="UniProtKB">
        <authorList>
            <consortium name="EnsemblPlants"/>
        </authorList>
    </citation>
    <scope>IDENTIFICATION</scope>
    <source>
        <strain evidence="1">DM1-3 516 R44</strain>
    </source>
</reference>
<dbReference type="PaxDb" id="4113-PGSC0003DMT400064472"/>
<sequence length="71" mass="8247">MRYLLSLPYYLLQHVQVSHPISLLPVGPAQNRLKLASIRKPRIGPKSYWVRRRPKFHVWVGLAIFLSKAAL</sequence>
<dbReference type="EnsemblPlants" id="PGSC0003DMT400064472">
    <property type="protein sequence ID" value="PGSC0003DMT400064472"/>
    <property type="gene ID" value="PGSC0003DMG400025049"/>
</dbReference>
<organism evidence="1 2">
    <name type="scientific">Solanum tuberosum</name>
    <name type="common">Potato</name>
    <dbReference type="NCBI Taxonomy" id="4113"/>
    <lineage>
        <taxon>Eukaryota</taxon>
        <taxon>Viridiplantae</taxon>
        <taxon>Streptophyta</taxon>
        <taxon>Embryophyta</taxon>
        <taxon>Tracheophyta</taxon>
        <taxon>Spermatophyta</taxon>
        <taxon>Magnoliopsida</taxon>
        <taxon>eudicotyledons</taxon>
        <taxon>Gunneridae</taxon>
        <taxon>Pentapetalae</taxon>
        <taxon>asterids</taxon>
        <taxon>lamiids</taxon>
        <taxon>Solanales</taxon>
        <taxon>Solanaceae</taxon>
        <taxon>Solanoideae</taxon>
        <taxon>Solaneae</taxon>
        <taxon>Solanum</taxon>
    </lineage>
</organism>
<dbReference type="Gramene" id="PGSC0003DMT400064472">
    <property type="protein sequence ID" value="PGSC0003DMT400064472"/>
    <property type="gene ID" value="PGSC0003DMG400025049"/>
</dbReference>
<accession>M1CCF0</accession>
<dbReference type="HOGENOM" id="CLU_2744951_0_0_1"/>
<dbReference type="AlphaFoldDB" id="M1CCF0"/>
<dbReference type="InParanoid" id="M1CCF0"/>
<keyword evidence="2" id="KW-1185">Reference proteome</keyword>
<dbReference type="Proteomes" id="UP000011115">
    <property type="component" value="Unassembled WGS sequence"/>
</dbReference>
<evidence type="ECO:0000313" key="2">
    <source>
        <dbReference type="Proteomes" id="UP000011115"/>
    </source>
</evidence>
<proteinExistence type="predicted"/>